<gene>
    <name evidence="2" type="ORF">BV898_02369</name>
</gene>
<reference evidence="3" key="1">
    <citation type="submission" date="2017-01" db="EMBL/GenBank/DDBJ databases">
        <title>Comparative genomics of anhydrobiosis in the tardigrade Hypsibius dujardini.</title>
        <authorList>
            <person name="Yoshida Y."/>
            <person name="Koutsovoulos G."/>
            <person name="Laetsch D."/>
            <person name="Stevens L."/>
            <person name="Kumar S."/>
            <person name="Horikawa D."/>
            <person name="Ishino K."/>
            <person name="Komine S."/>
            <person name="Tomita M."/>
            <person name="Blaxter M."/>
            <person name="Arakawa K."/>
        </authorList>
    </citation>
    <scope>NUCLEOTIDE SEQUENCE [LARGE SCALE GENOMIC DNA]</scope>
    <source>
        <strain evidence="3">Z151</strain>
    </source>
</reference>
<keyword evidence="3" id="KW-1185">Reference proteome</keyword>
<feature type="compositionally biased region" description="Polar residues" evidence="1">
    <location>
        <begin position="966"/>
        <end position="986"/>
    </location>
</feature>
<feature type="compositionally biased region" description="Polar residues" evidence="1">
    <location>
        <begin position="254"/>
        <end position="268"/>
    </location>
</feature>
<proteinExistence type="predicted"/>
<feature type="region of interest" description="Disordered" evidence="1">
    <location>
        <begin position="828"/>
        <end position="1019"/>
    </location>
</feature>
<feature type="compositionally biased region" description="Polar residues" evidence="1">
    <location>
        <begin position="996"/>
        <end position="1012"/>
    </location>
</feature>
<feature type="compositionally biased region" description="Low complexity" evidence="1">
    <location>
        <begin position="900"/>
        <end position="921"/>
    </location>
</feature>
<feature type="region of interest" description="Disordered" evidence="1">
    <location>
        <begin position="639"/>
        <end position="666"/>
    </location>
</feature>
<dbReference type="OrthoDB" id="6517071at2759"/>
<feature type="region of interest" description="Disordered" evidence="1">
    <location>
        <begin position="243"/>
        <end position="404"/>
    </location>
</feature>
<feature type="compositionally biased region" description="Basic and acidic residues" evidence="1">
    <location>
        <begin position="381"/>
        <end position="393"/>
    </location>
</feature>
<evidence type="ECO:0000313" key="3">
    <source>
        <dbReference type="Proteomes" id="UP000192578"/>
    </source>
</evidence>
<feature type="region of interest" description="Disordered" evidence="1">
    <location>
        <begin position="1"/>
        <end position="38"/>
    </location>
</feature>
<feature type="compositionally biased region" description="Acidic residues" evidence="1">
    <location>
        <begin position="864"/>
        <end position="876"/>
    </location>
</feature>
<feature type="compositionally biased region" description="Polar residues" evidence="1">
    <location>
        <begin position="934"/>
        <end position="944"/>
    </location>
</feature>
<feature type="region of interest" description="Disordered" evidence="1">
    <location>
        <begin position="50"/>
        <end position="82"/>
    </location>
</feature>
<protein>
    <submittedName>
        <fullName evidence="2">Uncharacterized protein</fullName>
    </submittedName>
</protein>
<dbReference type="AlphaFoldDB" id="A0A1W0X7U8"/>
<comment type="caution">
    <text evidence="2">The sequence shown here is derived from an EMBL/GenBank/DDBJ whole genome shotgun (WGS) entry which is preliminary data.</text>
</comment>
<name>A0A1W0X7U8_HYPEX</name>
<evidence type="ECO:0000313" key="2">
    <source>
        <dbReference type="EMBL" id="OQV23626.1"/>
    </source>
</evidence>
<feature type="compositionally biased region" description="Low complexity" evidence="1">
    <location>
        <begin position="28"/>
        <end position="38"/>
    </location>
</feature>
<feature type="compositionally biased region" description="Basic and acidic residues" evidence="1">
    <location>
        <begin position="345"/>
        <end position="369"/>
    </location>
</feature>
<dbReference type="Proteomes" id="UP000192578">
    <property type="component" value="Unassembled WGS sequence"/>
</dbReference>
<sequence length="1019" mass="108313">MTSTTMPVAVRSATTSSPNGHNHHNNNKDNSSPSISSRSSLTDAFVFNHHHHHYKPSPSNRSYSLVSSTDSHGGSNRSSPSVREYERRFFSEMELEFGPGIVDRLKTKFSSKSHPNSYAQGVSSASSLRDSKEVLYTQNVSPVPTKPAVASRKLEGVLQQKLLMNENVVIVDRGGVNNGGSALNLNVNSGQTTALAAAAAAATTANKTGHANYNSLAADLVNNSECIEGLVSHLQAIFDSKEPVPAQRKKRNNAPASTSAPLTITPAFSTNGTTSHSSSSNMTTSPPLNPPVPPPRPKKAQTATTTTTAIYAHGQNGKGPRVPQRPVHGPLGIVPVPLTPPKVPSRAEFRDTKRLFFSDDRDTTREEKASTTPSPGAGGKIRREPPPRPEKPAPLHLQRNKPVDDKLPTAKSALVEVVSATLLQHKQEREKSPLITEAPVQVTTTSFDYAAMAGSRLGSTVVAEKPVVPLSDTAKFGLTNEKLEKPPLQEASRLGVESEVSLMGSRPLGRYSLLESQRGGSSWLEASKIGVETTIKTEHVASKLDVPVVEQVAVKLTETASFDRLDTTAKLPDGAGKFPIVTGKYADIAGRHEDIHPDIPVKHSDIAGRYGDLTDKDSSIGGTHPDIIGKHSDVIGKHPDVAGKPSDTAGKIPDLTSRHSDTASEPVVAVSKLPDKADPSKPCLADASAKFKTASSVKKAEPSTLKADPVSPPMTRDAEKENTTPKRVTLKKTTGYGMTTIIDTKSRPIEAALPALKIDDPALLTSLRDIGLSNGGSGGRSSVDGSSSSNLEAELQKLIVLGHNSPTGSRSSLKSAGNSRSNLRITFNDQATKTHEYPSERSLLSGLDGASTTSTSVLTFAEHDGDDGGDMEESDTDGLSTSDSPVPTREGDLLRGGKQSALSRPSLSASTSLSSYKPSAAGEFQLGVERPHHLSSSLTADYHNSTPKPQPPSPSSSVPQIPNGRPLQQQRQQTGGSSIRNKTSLMDETDRREQWCVQSSTDEGNFSSNTTSDADDMLF</sequence>
<accession>A0A1W0X7U8</accession>
<organism evidence="2 3">
    <name type="scientific">Hypsibius exemplaris</name>
    <name type="common">Freshwater tardigrade</name>
    <dbReference type="NCBI Taxonomy" id="2072580"/>
    <lineage>
        <taxon>Eukaryota</taxon>
        <taxon>Metazoa</taxon>
        <taxon>Ecdysozoa</taxon>
        <taxon>Tardigrada</taxon>
        <taxon>Eutardigrada</taxon>
        <taxon>Parachela</taxon>
        <taxon>Hypsibioidea</taxon>
        <taxon>Hypsibiidae</taxon>
        <taxon>Hypsibius</taxon>
    </lineage>
</organism>
<dbReference type="EMBL" id="MTYJ01000010">
    <property type="protein sequence ID" value="OQV23626.1"/>
    <property type="molecule type" value="Genomic_DNA"/>
</dbReference>
<feature type="compositionally biased region" description="Low complexity" evidence="1">
    <location>
        <begin position="269"/>
        <end position="286"/>
    </location>
</feature>
<feature type="compositionally biased region" description="Polar residues" evidence="1">
    <location>
        <begin position="57"/>
        <end position="81"/>
    </location>
</feature>
<evidence type="ECO:0000256" key="1">
    <source>
        <dbReference type="SAM" id="MobiDB-lite"/>
    </source>
</evidence>
<feature type="region of interest" description="Disordered" evidence="1">
    <location>
        <begin position="693"/>
        <end position="725"/>
    </location>
</feature>